<evidence type="ECO:0000313" key="1">
    <source>
        <dbReference type="EMBL" id="ABY63161.1"/>
    </source>
</evidence>
<evidence type="ECO:0000313" key="2">
    <source>
        <dbReference type="Proteomes" id="UP000002421"/>
    </source>
</evidence>
<name>B3FJJ6_BP201</name>
<reference evidence="1 2" key="1">
    <citation type="journal article" date="2008" name="Virology">
        <title>Characterization of Pseudomonas chlororaphis myovirus 201varphi2-1 via genomic sequencing, mass spectrometry, and electron microscopy.</title>
        <authorList>
            <person name="Thomas J.A."/>
            <person name="Rolando M.R."/>
            <person name="Carroll C.A."/>
            <person name="Shen P.S."/>
            <person name="Belnap D.M."/>
            <person name="Weintraub S.T."/>
            <person name="Serwer P."/>
            <person name="Hardies S.C."/>
        </authorList>
    </citation>
    <scope>NUCLEOTIDE SEQUENCE</scope>
</reference>
<accession>B3FJJ6</accession>
<dbReference type="EMBL" id="EU197055">
    <property type="protein sequence ID" value="ABY63161.1"/>
    <property type="molecule type" value="Genomic_DNA"/>
</dbReference>
<keyword evidence="2" id="KW-1185">Reference proteome</keyword>
<proteinExistence type="predicted"/>
<dbReference type="Proteomes" id="UP000002421">
    <property type="component" value="Segment"/>
</dbReference>
<protein>
    <submittedName>
        <fullName evidence="1">Uncharacterized protein</fullName>
    </submittedName>
</protein>
<organism evidence="1 2">
    <name type="scientific">Pseudomonas phage 201phi2-1</name>
    <name type="common">Pseudomonas chlororaphis phage 201phi2-1</name>
    <dbReference type="NCBI Taxonomy" id="198110"/>
    <lineage>
        <taxon>Viruses</taxon>
        <taxon>Duplodnaviria</taxon>
        <taxon>Heunggongvirae</taxon>
        <taxon>Uroviricota</taxon>
        <taxon>Caudoviricetes</taxon>
        <taxon>Chimalliviridae</taxon>
        <taxon>Serwervirus</taxon>
        <taxon>Serwervirus 201phi21</taxon>
    </lineage>
</organism>
<sequence>MTRTRLEKKLLKDYLHSQSFVEWFQDFRGALLETLEENNDPRVIIRQFKNRMVKRGNRNVWFRRTRMAHYVKVALDLDL</sequence>
<gene>
    <name evidence="1" type="ORF">201phi2-1p336</name>
</gene>
<organismHost>
    <name type="scientific">Pseudomonas chlororaphis</name>
    <dbReference type="NCBI Taxonomy" id="587753"/>
</organismHost>
<dbReference type="KEGG" id="vg:6372612"/>
<dbReference type="RefSeq" id="YP_001957057.1">
    <property type="nucleotide sequence ID" value="NC_010821.1"/>
</dbReference>